<dbReference type="AlphaFoldDB" id="A0A1F6WNH9"/>
<dbReference type="Proteomes" id="UP000179448">
    <property type="component" value="Unassembled WGS sequence"/>
</dbReference>
<gene>
    <name evidence="2" type="ORF">A2997_02260</name>
</gene>
<evidence type="ECO:0000313" key="2">
    <source>
        <dbReference type="EMBL" id="OGI83295.1"/>
    </source>
</evidence>
<accession>A0A1F6WNH9</accession>
<keyword evidence="1" id="KW-1133">Transmembrane helix</keyword>
<organism evidence="2 3">
    <name type="scientific">Candidatus Nomurabacteria bacterium RIFCSPLOWO2_01_FULL_36_10b</name>
    <dbReference type="NCBI Taxonomy" id="1801766"/>
    <lineage>
        <taxon>Bacteria</taxon>
        <taxon>Candidatus Nomuraibacteriota</taxon>
    </lineage>
</organism>
<feature type="transmembrane region" description="Helical" evidence="1">
    <location>
        <begin position="40"/>
        <end position="57"/>
    </location>
</feature>
<dbReference type="EMBL" id="MFUQ01000020">
    <property type="protein sequence ID" value="OGI83295.1"/>
    <property type="molecule type" value="Genomic_DNA"/>
</dbReference>
<protein>
    <submittedName>
        <fullName evidence="2">Uncharacterized protein</fullName>
    </submittedName>
</protein>
<keyword evidence="1" id="KW-0812">Transmembrane</keyword>
<keyword evidence="1" id="KW-0472">Membrane</keyword>
<reference evidence="2 3" key="1">
    <citation type="journal article" date="2016" name="Nat. Commun.">
        <title>Thousands of microbial genomes shed light on interconnected biogeochemical processes in an aquifer system.</title>
        <authorList>
            <person name="Anantharaman K."/>
            <person name="Brown C.T."/>
            <person name="Hug L.A."/>
            <person name="Sharon I."/>
            <person name="Castelle C.J."/>
            <person name="Probst A.J."/>
            <person name="Thomas B.C."/>
            <person name="Singh A."/>
            <person name="Wilkins M.J."/>
            <person name="Karaoz U."/>
            <person name="Brodie E.L."/>
            <person name="Williams K.H."/>
            <person name="Hubbard S.S."/>
            <person name="Banfield J.F."/>
        </authorList>
    </citation>
    <scope>NUCLEOTIDE SEQUENCE [LARGE SCALE GENOMIC DNA]</scope>
</reference>
<evidence type="ECO:0000313" key="3">
    <source>
        <dbReference type="Proteomes" id="UP000179448"/>
    </source>
</evidence>
<comment type="caution">
    <text evidence="2">The sequence shown here is derived from an EMBL/GenBank/DDBJ whole genome shotgun (WGS) entry which is preliminary data.</text>
</comment>
<name>A0A1F6WNH9_9BACT</name>
<evidence type="ECO:0000256" key="1">
    <source>
        <dbReference type="SAM" id="Phobius"/>
    </source>
</evidence>
<sequence length="122" mass="13685">MEETSLDNKKLDELLELTRENHKLLVSEHRSKKFAAVKSIIRLAIIVAILAVAYSFLNPYIKNAKKIYESVSTQFQTISNAAQTLQDTGSQINNAGQTVSNFFGGFKDEFDSFSNSFSNDNE</sequence>
<proteinExistence type="predicted"/>